<evidence type="ECO:0000313" key="3">
    <source>
        <dbReference type="Proteomes" id="UP001592531"/>
    </source>
</evidence>
<dbReference type="InterPro" id="IPR042001">
    <property type="entry name" value="Sortase_F"/>
</dbReference>
<keyword evidence="3" id="KW-1185">Reference proteome</keyword>
<dbReference type="SUPFAM" id="SSF63817">
    <property type="entry name" value="Sortase"/>
    <property type="match status" value="1"/>
</dbReference>
<keyword evidence="1" id="KW-0378">Hydrolase</keyword>
<reference evidence="2 3" key="1">
    <citation type="submission" date="2024-09" db="EMBL/GenBank/DDBJ databases">
        <authorList>
            <person name="Lee S.D."/>
        </authorList>
    </citation>
    <scope>NUCLEOTIDE SEQUENCE [LARGE SCALE GENOMIC DNA]</scope>
    <source>
        <strain evidence="2 3">N8-3</strain>
    </source>
</reference>
<proteinExistence type="predicted"/>
<accession>A0ABV6VYI2</accession>
<dbReference type="InterPro" id="IPR005754">
    <property type="entry name" value="Sortase"/>
</dbReference>
<dbReference type="InterPro" id="IPR023365">
    <property type="entry name" value="Sortase_dom-sf"/>
</dbReference>
<evidence type="ECO:0000313" key="2">
    <source>
        <dbReference type="EMBL" id="MFC1418814.1"/>
    </source>
</evidence>
<dbReference type="Gene3D" id="2.40.260.10">
    <property type="entry name" value="Sortase"/>
    <property type="match status" value="1"/>
</dbReference>
<gene>
    <name evidence="2" type="ORF">ACEZDE_19555</name>
</gene>
<dbReference type="RefSeq" id="WP_380537610.1">
    <property type="nucleotide sequence ID" value="NZ_JBHFAB010000014.1"/>
</dbReference>
<sequence length="230" mass="23785">MTHCADPQPVKSLRKRLPWALACLGLCTGGLLIQHGMDAPTPPPQPSAAEGFTSVEAAPAVGEVAATSAPPKVPAMAPATPTRVRITAIGVNAPLTALALQSNGHLAAPTESNRNLAGWYRNGTAPGAAGTAVIAGHVDTQAGPAVFYNLGALKKGMTVDVDRADHTTAVFSIDEVVAYSASEFPSRKVYGGTTQPELRLITCGAGFDKARHEYLGNVVVYAHLTAARKL</sequence>
<dbReference type="Pfam" id="PF04203">
    <property type="entry name" value="Sortase"/>
    <property type="match status" value="1"/>
</dbReference>
<dbReference type="EMBL" id="JBHFAB010000014">
    <property type="protein sequence ID" value="MFC1418814.1"/>
    <property type="molecule type" value="Genomic_DNA"/>
</dbReference>
<protein>
    <submittedName>
        <fullName evidence="2">Class F sortase</fullName>
    </submittedName>
</protein>
<evidence type="ECO:0000256" key="1">
    <source>
        <dbReference type="ARBA" id="ARBA00022801"/>
    </source>
</evidence>
<dbReference type="CDD" id="cd05829">
    <property type="entry name" value="Sortase_F"/>
    <property type="match status" value="1"/>
</dbReference>
<comment type="caution">
    <text evidence="2">The sequence shown here is derived from an EMBL/GenBank/DDBJ whole genome shotgun (WGS) entry which is preliminary data.</text>
</comment>
<organism evidence="2 3">
    <name type="scientific">Streptacidiphilus cavernicola</name>
    <dbReference type="NCBI Taxonomy" id="3342716"/>
    <lineage>
        <taxon>Bacteria</taxon>
        <taxon>Bacillati</taxon>
        <taxon>Actinomycetota</taxon>
        <taxon>Actinomycetes</taxon>
        <taxon>Kitasatosporales</taxon>
        <taxon>Streptomycetaceae</taxon>
        <taxon>Streptacidiphilus</taxon>
    </lineage>
</organism>
<dbReference type="NCBIfam" id="NF033748">
    <property type="entry name" value="class_F_sortase"/>
    <property type="match status" value="1"/>
</dbReference>
<name>A0ABV6VYI2_9ACTN</name>
<dbReference type="Proteomes" id="UP001592531">
    <property type="component" value="Unassembled WGS sequence"/>
</dbReference>